<dbReference type="Gene3D" id="1.10.8.60">
    <property type="match status" value="1"/>
</dbReference>
<feature type="active site" evidence="15">
    <location>
        <position position="516"/>
    </location>
</feature>
<feature type="binding site" evidence="15">
    <location>
        <position position="592"/>
    </location>
    <ligand>
        <name>Zn(2+)</name>
        <dbReference type="ChEBI" id="CHEBI:29105"/>
        <note>catalytic</note>
    </ligand>
</feature>
<dbReference type="Proteomes" id="UP000607645">
    <property type="component" value="Unassembled WGS sequence"/>
</dbReference>
<feature type="binding site" evidence="15">
    <location>
        <begin position="294"/>
        <end position="301"/>
    </location>
    <ligand>
        <name>ATP</name>
        <dbReference type="ChEBI" id="CHEBI:30616"/>
    </ligand>
</feature>
<dbReference type="Pfam" id="PF01434">
    <property type="entry name" value="Peptidase_M41"/>
    <property type="match status" value="1"/>
</dbReference>
<dbReference type="Gene3D" id="3.40.50.300">
    <property type="entry name" value="P-loop containing nucleotide triphosphate hydrolases"/>
    <property type="match status" value="1"/>
</dbReference>
<evidence type="ECO:0000256" key="15">
    <source>
        <dbReference type="HAMAP-Rule" id="MF_01458"/>
    </source>
</evidence>
<dbReference type="GO" id="GO:0006508">
    <property type="term" value="P:proteolysis"/>
    <property type="evidence" value="ECO:0007669"/>
    <property type="project" value="UniProtKB-KW"/>
</dbReference>
<comment type="similarity">
    <text evidence="16">Belongs to the AAA ATPase family.</text>
</comment>
<evidence type="ECO:0000256" key="16">
    <source>
        <dbReference type="RuleBase" id="RU003651"/>
    </source>
</evidence>
<keyword evidence="13 15" id="KW-0472">Membrane</keyword>
<keyword evidence="12 15" id="KW-0482">Metalloprotease</keyword>
<keyword evidence="20" id="KW-1185">Reference proteome</keyword>
<dbReference type="SUPFAM" id="SSF52540">
    <property type="entry name" value="P-loop containing nucleoside triphosphate hydrolases"/>
    <property type="match status" value="1"/>
</dbReference>
<keyword evidence="8 15" id="KW-0378">Hydrolase</keyword>
<comment type="function">
    <text evidence="15">Acts as a processive, ATP-dependent zinc metallopeptidase for both cytoplasmic and membrane proteins. Plays a role in the quality control of integral membrane proteins.</text>
</comment>
<feature type="transmembrane region" description="Helical" evidence="15">
    <location>
        <begin position="44"/>
        <end position="65"/>
    </location>
</feature>
<evidence type="ECO:0000256" key="3">
    <source>
        <dbReference type="ARBA" id="ARBA00022475"/>
    </source>
</evidence>
<dbReference type="PROSITE" id="PS00674">
    <property type="entry name" value="AAA"/>
    <property type="match status" value="1"/>
</dbReference>
<keyword evidence="3 15" id="KW-1003">Cell membrane</keyword>
<evidence type="ECO:0000256" key="4">
    <source>
        <dbReference type="ARBA" id="ARBA00022670"/>
    </source>
</evidence>
<evidence type="ECO:0000256" key="1">
    <source>
        <dbReference type="ARBA" id="ARBA00004370"/>
    </source>
</evidence>
<feature type="transmembrane region" description="Helical" evidence="15">
    <location>
        <begin position="202"/>
        <end position="220"/>
    </location>
</feature>
<keyword evidence="5 15" id="KW-0812">Transmembrane</keyword>
<keyword evidence="10 15" id="KW-0067">ATP-binding</keyword>
<dbReference type="GO" id="GO:0004222">
    <property type="term" value="F:metalloendopeptidase activity"/>
    <property type="evidence" value="ECO:0007669"/>
    <property type="project" value="InterPro"/>
</dbReference>
<dbReference type="Pfam" id="PF00004">
    <property type="entry name" value="AAA"/>
    <property type="match status" value="1"/>
</dbReference>
<feature type="compositionally biased region" description="Basic residues" evidence="17">
    <location>
        <begin position="1"/>
        <end position="11"/>
    </location>
</feature>
<comment type="cofactor">
    <cofactor evidence="15">
        <name>Zn(2+)</name>
        <dbReference type="ChEBI" id="CHEBI:29105"/>
    </cofactor>
    <text evidence="15">Binds 1 zinc ion per subunit.</text>
</comment>
<dbReference type="NCBIfam" id="TIGR01241">
    <property type="entry name" value="FtsH_fam"/>
    <property type="match status" value="1"/>
</dbReference>
<comment type="subcellular location">
    <subcellularLocation>
        <location evidence="15">Cell membrane</location>
        <topology evidence="15">Multi-pass membrane protein</topology>
        <orientation evidence="15">Cytoplasmic side</orientation>
    </subcellularLocation>
    <subcellularLocation>
        <location evidence="1">Membrane</location>
    </subcellularLocation>
</comment>
<comment type="similarity">
    <text evidence="14 15">In the central section; belongs to the AAA ATPase family.</text>
</comment>
<dbReference type="Gene3D" id="1.20.58.760">
    <property type="entry name" value="Peptidase M41"/>
    <property type="match status" value="1"/>
</dbReference>
<dbReference type="InterPro" id="IPR005936">
    <property type="entry name" value="FtsH"/>
</dbReference>
<name>A0A8J6MCV6_9FIRM</name>
<dbReference type="GO" id="GO:0004176">
    <property type="term" value="F:ATP-dependent peptidase activity"/>
    <property type="evidence" value="ECO:0007669"/>
    <property type="project" value="InterPro"/>
</dbReference>
<dbReference type="GO" id="GO:0005524">
    <property type="term" value="F:ATP binding"/>
    <property type="evidence" value="ECO:0007669"/>
    <property type="project" value="UniProtKB-UniRule"/>
</dbReference>
<evidence type="ECO:0000256" key="12">
    <source>
        <dbReference type="ARBA" id="ARBA00023049"/>
    </source>
</evidence>
<keyword evidence="4 15" id="KW-0645">Protease</keyword>
<evidence type="ECO:0000256" key="14">
    <source>
        <dbReference type="ARBA" id="ARBA00061570"/>
    </source>
</evidence>
<sequence>MRQNCKGRKRPVFSGRNKEGKHLKPDNQNNNGNKNGGPGNKKSWIGLVSILLWALILTLLLQSAIGMFKSANTVEVDYSTFREWVRQDFVAEVKTESNQYVITLKDNVAVTEQDGQFLLSWKEEEPQPSEAPQETTPADTAVPDAAVNPWMNGQTAEAKASKLKFVTAPTISTDGLTDLLDEHGVKYGTDIVQESSMLMSMLISYVVPILIMVVGMVFLFRFMSNKMGGAGGLGGVGKANAKVYVEKKTGVTFKDVAGQDEAKESLVEIIDFLHNPQKYTEIGAKLPKGALLVGPPGTGKTLLAKAVAGEANVPFFSISGSDFVEMFVGVGASRVRDLFKEASKMAPCIVFIDEIDTIGKSRDNRMGGNDEREQTLNQLLAEMDGFDPTKGVILLAATNRPEVLDQALLRPGRFDRRITVDRPNLAGRLATLQVHTRNIRLAEDVDLNKIALATAGTVGADLANLVNEAALRAVRLGRKAVNQNDLLTAFELVIAGAEKKGSVLSEFEKRLVAYHEVGHAMVAYKQKNGKPVQKITIVPHTQGALGYTLHLPEEDKNLSTKDELLAQIATSMGGRAAEKLVLGVESNGAAQDIQDATGIARNMVALYGMSEKFGMMALASRRNQYLEGGYGIDCAQETAAGIDDAVREIISGAYDKAMKILIENREDMDRVVAYLLAKETITGGEMTAILEGTDPALAENYGASPEPPARRESQSPIALAGDKPAEPPQTDIPPEGKPKDGGELPH</sequence>
<dbReference type="HAMAP" id="MF_01458">
    <property type="entry name" value="FtsH"/>
    <property type="match status" value="1"/>
</dbReference>
<evidence type="ECO:0000256" key="13">
    <source>
        <dbReference type="ARBA" id="ARBA00023136"/>
    </source>
</evidence>
<protein>
    <recommendedName>
        <fullName evidence="15">ATP-dependent zinc metalloprotease FtsH</fullName>
        <ecNumber evidence="15">3.4.24.-</ecNumber>
    </recommendedName>
</protein>
<evidence type="ECO:0000256" key="9">
    <source>
        <dbReference type="ARBA" id="ARBA00022833"/>
    </source>
</evidence>
<evidence type="ECO:0000256" key="6">
    <source>
        <dbReference type="ARBA" id="ARBA00022723"/>
    </source>
</evidence>
<evidence type="ECO:0000256" key="2">
    <source>
        <dbReference type="ARBA" id="ARBA00010044"/>
    </source>
</evidence>
<gene>
    <name evidence="15" type="primary">ftsH</name>
    <name evidence="19" type="ORF">H8S62_06935</name>
</gene>
<dbReference type="InterPro" id="IPR037219">
    <property type="entry name" value="Peptidase_M41-like"/>
</dbReference>
<dbReference type="AlphaFoldDB" id="A0A8J6MCV6"/>
<dbReference type="InterPro" id="IPR041569">
    <property type="entry name" value="AAA_lid_3"/>
</dbReference>
<dbReference type="InterPro" id="IPR003593">
    <property type="entry name" value="AAA+_ATPase"/>
</dbReference>
<feature type="compositionally biased region" description="Basic and acidic residues" evidence="17">
    <location>
        <begin position="16"/>
        <end position="25"/>
    </location>
</feature>
<keyword evidence="7 15" id="KW-0547">Nucleotide-binding</keyword>
<evidence type="ECO:0000259" key="18">
    <source>
        <dbReference type="SMART" id="SM00382"/>
    </source>
</evidence>
<dbReference type="PANTHER" id="PTHR23076">
    <property type="entry name" value="METALLOPROTEASE M41 FTSH"/>
    <property type="match status" value="1"/>
</dbReference>
<proteinExistence type="inferred from homology"/>
<dbReference type="SMART" id="SM00382">
    <property type="entry name" value="AAA"/>
    <property type="match status" value="1"/>
</dbReference>
<dbReference type="Pfam" id="PF06480">
    <property type="entry name" value="FtsH_ext"/>
    <property type="match status" value="1"/>
</dbReference>
<dbReference type="GO" id="GO:0016887">
    <property type="term" value="F:ATP hydrolysis activity"/>
    <property type="evidence" value="ECO:0007669"/>
    <property type="project" value="UniProtKB-UniRule"/>
</dbReference>
<dbReference type="GO" id="GO:0030163">
    <property type="term" value="P:protein catabolic process"/>
    <property type="evidence" value="ECO:0007669"/>
    <property type="project" value="UniProtKB-UniRule"/>
</dbReference>
<feature type="compositionally biased region" description="Low complexity" evidence="17">
    <location>
        <begin position="128"/>
        <end position="146"/>
    </location>
</feature>
<keyword evidence="6 15" id="KW-0479">Metal-binding</keyword>
<comment type="similarity">
    <text evidence="2 15">In the C-terminal section; belongs to the peptidase M41 family.</text>
</comment>
<evidence type="ECO:0000313" key="19">
    <source>
        <dbReference type="EMBL" id="MBC5736744.1"/>
    </source>
</evidence>
<dbReference type="EMBL" id="JACOPQ010000004">
    <property type="protein sequence ID" value="MBC5736744.1"/>
    <property type="molecule type" value="Genomic_DNA"/>
</dbReference>
<evidence type="ECO:0000256" key="7">
    <source>
        <dbReference type="ARBA" id="ARBA00022741"/>
    </source>
</evidence>
<reference evidence="19" key="1">
    <citation type="submission" date="2020-08" db="EMBL/GenBank/DDBJ databases">
        <title>Genome public.</title>
        <authorList>
            <person name="Liu C."/>
            <person name="Sun Q."/>
        </authorList>
    </citation>
    <scope>NUCLEOTIDE SEQUENCE</scope>
    <source>
        <strain evidence="19">NSJ-52</strain>
    </source>
</reference>
<organism evidence="19 20">
    <name type="scientific">Lawsonibacter faecis</name>
    <dbReference type="NCBI Taxonomy" id="2763052"/>
    <lineage>
        <taxon>Bacteria</taxon>
        <taxon>Bacillati</taxon>
        <taxon>Bacillota</taxon>
        <taxon>Clostridia</taxon>
        <taxon>Eubacteriales</taxon>
        <taxon>Oscillospiraceae</taxon>
        <taxon>Lawsonibacter</taxon>
    </lineage>
</organism>
<comment type="subunit">
    <text evidence="15">Homohexamer.</text>
</comment>
<dbReference type="PANTHER" id="PTHR23076:SF97">
    <property type="entry name" value="ATP-DEPENDENT ZINC METALLOPROTEASE YME1L1"/>
    <property type="match status" value="1"/>
</dbReference>
<accession>A0A8J6MCV6</accession>
<feature type="region of interest" description="Disordered" evidence="17">
    <location>
        <begin position="123"/>
        <end position="146"/>
    </location>
</feature>
<evidence type="ECO:0000256" key="5">
    <source>
        <dbReference type="ARBA" id="ARBA00022692"/>
    </source>
</evidence>
<evidence type="ECO:0000256" key="17">
    <source>
        <dbReference type="SAM" id="MobiDB-lite"/>
    </source>
</evidence>
<dbReference type="InterPro" id="IPR003960">
    <property type="entry name" value="ATPase_AAA_CS"/>
</dbReference>
<dbReference type="SUPFAM" id="SSF140990">
    <property type="entry name" value="FtsH protease domain-like"/>
    <property type="match status" value="1"/>
</dbReference>
<feature type="compositionally biased region" description="Basic and acidic residues" evidence="17">
    <location>
        <begin position="734"/>
        <end position="746"/>
    </location>
</feature>
<feature type="region of interest" description="Disordered" evidence="17">
    <location>
        <begin position="1"/>
        <end position="39"/>
    </location>
</feature>
<dbReference type="GO" id="GO:0005886">
    <property type="term" value="C:plasma membrane"/>
    <property type="evidence" value="ECO:0007669"/>
    <property type="project" value="UniProtKB-SubCell"/>
</dbReference>
<feature type="region of interest" description="Disordered" evidence="17">
    <location>
        <begin position="697"/>
        <end position="746"/>
    </location>
</feature>
<comment type="caution">
    <text evidence="19">The sequence shown here is derived from an EMBL/GenBank/DDBJ whole genome shotgun (WGS) entry which is preliminary data.</text>
</comment>
<evidence type="ECO:0000256" key="10">
    <source>
        <dbReference type="ARBA" id="ARBA00022840"/>
    </source>
</evidence>
<dbReference type="FunFam" id="1.10.8.60:FF:000001">
    <property type="entry name" value="ATP-dependent zinc metalloprotease FtsH"/>
    <property type="match status" value="1"/>
</dbReference>
<dbReference type="GO" id="GO:0008270">
    <property type="term" value="F:zinc ion binding"/>
    <property type="evidence" value="ECO:0007669"/>
    <property type="project" value="UniProtKB-UniRule"/>
</dbReference>
<dbReference type="FunFam" id="3.40.50.300:FF:000001">
    <property type="entry name" value="ATP-dependent zinc metalloprotease FtsH"/>
    <property type="match status" value="1"/>
</dbReference>
<evidence type="ECO:0000256" key="8">
    <source>
        <dbReference type="ARBA" id="ARBA00022801"/>
    </source>
</evidence>
<dbReference type="InterPro" id="IPR027417">
    <property type="entry name" value="P-loop_NTPase"/>
</dbReference>
<keyword evidence="11 15" id="KW-1133">Transmembrane helix</keyword>
<dbReference type="InterPro" id="IPR011546">
    <property type="entry name" value="Pept_M41_FtsH_extracell"/>
</dbReference>
<feature type="binding site" evidence="15">
    <location>
        <position position="519"/>
    </location>
    <ligand>
        <name>Zn(2+)</name>
        <dbReference type="ChEBI" id="CHEBI:29105"/>
        <note>catalytic</note>
    </ligand>
</feature>
<dbReference type="CDD" id="cd19501">
    <property type="entry name" value="RecA-like_FtsH"/>
    <property type="match status" value="1"/>
</dbReference>
<dbReference type="FunFam" id="1.20.58.760:FF:000001">
    <property type="entry name" value="ATP-dependent zinc metalloprotease FtsH"/>
    <property type="match status" value="1"/>
</dbReference>
<dbReference type="InterPro" id="IPR003959">
    <property type="entry name" value="ATPase_AAA_core"/>
</dbReference>
<feature type="binding site" evidence="15">
    <location>
        <position position="515"/>
    </location>
    <ligand>
        <name>Zn(2+)</name>
        <dbReference type="ChEBI" id="CHEBI:29105"/>
        <note>catalytic</note>
    </ligand>
</feature>
<evidence type="ECO:0000313" key="20">
    <source>
        <dbReference type="Proteomes" id="UP000607645"/>
    </source>
</evidence>
<dbReference type="Pfam" id="PF17862">
    <property type="entry name" value="AAA_lid_3"/>
    <property type="match status" value="1"/>
</dbReference>
<dbReference type="EC" id="3.4.24.-" evidence="15"/>
<keyword evidence="9 15" id="KW-0862">Zinc</keyword>
<dbReference type="InterPro" id="IPR000642">
    <property type="entry name" value="Peptidase_M41"/>
</dbReference>
<evidence type="ECO:0000256" key="11">
    <source>
        <dbReference type="ARBA" id="ARBA00022989"/>
    </source>
</evidence>
<feature type="domain" description="AAA+ ATPase" evidence="18">
    <location>
        <begin position="286"/>
        <end position="424"/>
    </location>
</feature>